<keyword evidence="1" id="KW-0732">Signal</keyword>
<dbReference type="Proteomes" id="UP000730482">
    <property type="component" value="Unassembled WGS sequence"/>
</dbReference>
<accession>A0ABS5KJS4</accession>
<name>A0ABS5KJS4_9ACTN</name>
<feature type="signal peptide" evidence="1">
    <location>
        <begin position="1"/>
        <end position="27"/>
    </location>
</feature>
<keyword evidence="4" id="KW-1185">Reference proteome</keyword>
<evidence type="ECO:0000313" key="4">
    <source>
        <dbReference type="Proteomes" id="UP000730482"/>
    </source>
</evidence>
<gene>
    <name evidence="3" type="ORF">KGQ19_00315</name>
</gene>
<dbReference type="InterPro" id="IPR053344">
    <property type="entry name" value="cAMP-inducible_BP74-like"/>
</dbReference>
<dbReference type="PANTHER" id="PTHR35883:SF1">
    <property type="entry name" value="CALMODULIN-BINDING PROTEIN CAM-BP15-RELATED"/>
    <property type="match status" value="1"/>
</dbReference>
<feature type="chain" id="PRO_5047251797" evidence="1">
    <location>
        <begin position="28"/>
        <end position="151"/>
    </location>
</feature>
<dbReference type="Pfam" id="PF23621">
    <property type="entry name" value="BP74_N"/>
    <property type="match status" value="1"/>
</dbReference>
<organism evidence="3 4">
    <name type="scientific">Catenulispora pinistramenti</name>
    <dbReference type="NCBI Taxonomy" id="2705254"/>
    <lineage>
        <taxon>Bacteria</taxon>
        <taxon>Bacillati</taxon>
        <taxon>Actinomycetota</taxon>
        <taxon>Actinomycetes</taxon>
        <taxon>Catenulisporales</taxon>
        <taxon>Catenulisporaceae</taxon>
        <taxon>Catenulispora</taxon>
    </lineage>
</organism>
<dbReference type="EMBL" id="JAAFYZ010000002">
    <property type="protein sequence ID" value="MBS2545301.1"/>
    <property type="molecule type" value="Genomic_DNA"/>
</dbReference>
<protein>
    <submittedName>
        <fullName evidence="3">Calmodulin-binding protein</fullName>
    </submittedName>
</protein>
<reference evidence="3 4" key="1">
    <citation type="submission" date="2020-02" db="EMBL/GenBank/DDBJ databases">
        <title>Acidophilic actinobacteria isolated from forest soil.</title>
        <authorList>
            <person name="Golinska P."/>
        </authorList>
    </citation>
    <scope>NUCLEOTIDE SEQUENCE [LARGE SCALE GENOMIC DNA]</scope>
    <source>
        <strain evidence="3 4">NL8</strain>
    </source>
</reference>
<feature type="domain" description="BP74 N-terminal" evidence="2">
    <location>
        <begin position="38"/>
        <end position="149"/>
    </location>
</feature>
<proteinExistence type="predicted"/>
<evidence type="ECO:0000256" key="1">
    <source>
        <dbReference type="SAM" id="SignalP"/>
    </source>
</evidence>
<evidence type="ECO:0000259" key="2">
    <source>
        <dbReference type="Pfam" id="PF23621"/>
    </source>
</evidence>
<evidence type="ECO:0000313" key="3">
    <source>
        <dbReference type="EMBL" id="MBS2545301.1"/>
    </source>
</evidence>
<dbReference type="InterPro" id="IPR056422">
    <property type="entry name" value="BP74_N"/>
</dbReference>
<comment type="caution">
    <text evidence="3">The sequence shown here is derived from an EMBL/GenBank/DDBJ whole genome shotgun (WGS) entry which is preliminary data.</text>
</comment>
<dbReference type="PANTHER" id="PTHR35883">
    <property type="entry name" value="CYCLIC AMP-INDUCIBLE PROTEIN BP74-RELATED"/>
    <property type="match status" value="1"/>
</dbReference>
<dbReference type="RefSeq" id="WP_212006969.1">
    <property type="nucleotide sequence ID" value="NZ_JAAFYZ010000002.1"/>
</dbReference>
<sequence>MHRTFKAAIGALASVAMIALTSAPAYAVSTAPAKDSAPAYFVMTDYTRNEFVVKLDKPADIEHARELLSGQTTDRPHILGRIKHNTASYNPRWSYHLAPETIGFFDVAIEVCDATIPYVEDYLDEAGGAFLPGNVWCDWSSRLVREVPAPQ</sequence>